<evidence type="ECO:0000313" key="11">
    <source>
        <dbReference type="EMBL" id="MBC8576735.1"/>
    </source>
</evidence>
<feature type="transmembrane region" description="Helical" evidence="9">
    <location>
        <begin position="65"/>
        <end position="96"/>
    </location>
</feature>
<evidence type="ECO:0000256" key="8">
    <source>
        <dbReference type="ARBA" id="ARBA00023136"/>
    </source>
</evidence>
<accession>A0ABR7NK31</accession>
<dbReference type="PANTHER" id="PTHR30425:SF1">
    <property type="entry name" value="PHOSPHATE TRANSPORT SYSTEM PERMEASE PROTEIN PSTC"/>
    <property type="match status" value="1"/>
</dbReference>
<feature type="transmembrane region" description="Helical" evidence="9">
    <location>
        <begin position="260"/>
        <end position="278"/>
    </location>
</feature>
<protein>
    <recommendedName>
        <fullName evidence="10">ABC transmembrane type-1 domain-containing protein</fullName>
    </recommendedName>
</protein>
<comment type="similarity">
    <text evidence="2">Belongs to the binding-protein-dependent transport system permease family. CysTW subfamily.</text>
</comment>
<evidence type="ECO:0000256" key="6">
    <source>
        <dbReference type="ARBA" id="ARBA00022692"/>
    </source>
</evidence>
<dbReference type="PROSITE" id="PS50928">
    <property type="entry name" value="ABC_TM1"/>
    <property type="match status" value="1"/>
</dbReference>
<evidence type="ECO:0000256" key="9">
    <source>
        <dbReference type="SAM" id="Phobius"/>
    </source>
</evidence>
<reference evidence="11 12" key="1">
    <citation type="submission" date="2020-08" db="EMBL/GenBank/DDBJ databases">
        <title>Genome public.</title>
        <authorList>
            <person name="Liu C."/>
            <person name="Sun Q."/>
        </authorList>
    </citation>
    <scope>NUCLEOTIDE SEQUENCE [LARGE SCALE GENOMIC DNA]</scope>
    <source>
        <strain evidence="11 12">BX1</strain>
    </source>
</reference>
<keyword evidence="8 9" id="KW-0472">Membrane</keyword>
<proteinExistence type="inferred from homology"/>
<keyword evidence="7 9" id="KW-1133">Transmembrane helix</keyword>
<dbReference type="InterPro" id="IPR000515">
    <property type="entry name" value="MetI-like"/>
</dbReference>
<evidence type="ECO:0000259" key="10">
    <source>
        <dbReference type="PROSITE" id="PS50928"/>
    </source>
</evidence>
<comment type="subcellular location">
    <subcellularLocation>
        <location evidence="1">Cell membrane</location>
        <topology evidence="1">Multi-pass membrane protein</topology>
    </subcellularLocation>
</comment>
<evidence type="ECO:0000256" key="2">
    <source>
        <dbReference type="ARBA" id="ARBA00007069"/>
    </source>
</evidence>
<keyword evidence="5" id="KW-0592">Phosphate transport</keyword>
<dbReference type="InterPro" id="IPR035906">
    <property type="entry name" value="MetI-like_sf"/>
</dbReference>
<keyword evidence="4" id="KW-1003">Cell membrane</keyword>
<keyword evidence="6 9" id="KW-0812">Transmembrane</keyword>
<dbReference type="CDD" id="cd06261">
    <property type="entry name" value="TM_PBP2"/>
    <property type="match status" value="1"/>
</dbReference>
<dbReference type="EMBL" id="JACRTB010000014">
    <property type="protein sequence ID" value="MBC8576735.1"/>
    <property type="molecule type" value="Genomic_DNA"/>
</dbReference>
<dbReference type="SUPFAM" id="SSF161098">
    <property type="entry name" value="MetI-like"/>
    <property type="match status" value="1"/>
</dbReference>
<feature type="transmembrane region" description="Helical" evidence="9">
    <location>
        <begin position="12"/>
        <end position="45"/>
    </location>
</feature>
<gene>
    <name evidence="11" type="ORF">H8717_10020</name>
</gene>
<sequence>MSPALRRRIRNRIFASGVVLCGGLGTTALGAMFLFLLAGAFPALRDQGLARMLLSPVWEPSLGRFGLLAMFCATVAVSCGAVLLGLPVALLSAAFAQNLLPRRLRPAFGGLLELMSGLPSVLFGLVGLMTLLPALSRMFPAGMAASGGATLLAAILVLAAMMLPEMTLALFGDLREAEKQVGPSSRALGATPMQTVFRAQLPAAGVKITAAGLGGIRRAAAEGVAVLLVSGNVVRFPSLFRGTRTLASGMILEMGYASGIHRSALFAAALLLLLVALLPGGSARDKK</sequence>
<comment type="caution">
    <text evidence="11">The sequence shown here is derived from an EMBL/GenBank/DDBJ whole genome shotgun (WGS) entry which is preliminary data.</text>
</comment>
<evidence type="ECO:0000256" key="7">
    <source>
        <dbReference type="ARBA" id="ARBA00022989"/>
    </source>
</evidence>
<name>A0ABR7NK31_9FIRM</name>
<dbReference type="Proteomes" id="UP000658131">
    <property type="component" value="Unassembled WGS sequence"/>
</dbReference>
<feature type="transmembrane region" description="Helical" evidence="9">
    <location>
        <begin position="108"/>
        <end position="132"/>
    </location>
</feature>
<keyword evidence="12" id="KW-1185">Reference proteome</keyword>
<dbReference type="Gene3D" id="1.10.3720.10">
    <property type="entry name" value="MetI-like"/>
    <property type="match status" value="1"/>
</dbReference>
<evidence type="ECO:0000256" key="5">
    <source>
        <dbReference type="ARBA" id="ARBA00022592"/>
    </source>
</evidence>
<evidence type="ECO:0000256" key="3">
    <source>
        <dbReference type="ARBA" id="ARBA00022448"/>
    </source>
</evidence>
<dbReference type="InterPro" id="IPR051124">
    <property type="entry name" value="Phosphate_Transport_Permease"/>
</dbReference>
<evidence type="ECO:0000313" key="12">
    <source>
        <dbReference type="Proteomes" id="UP000658131"/>
    </source>
</evidence>
<feature type="domain" description="ABC transmembrane type-1" evidence="10">
    <location>
        <begin position="71"/>
        <end position="283"/>
    </location>
</feature>
<evidence type="ECO:0000256" key="1">
    <source>
        <dbReference type="ARBA" id="ARBA00004651"/>
    </source>
</evidence>
<dbReference type="RefSeq" id="WP_262400234.1">
    <property type="nucleotide sequence ID" value="NZ_JACRTB010000014.1"/>
</dbReference>
<evidence type="ECO:0000256" key="4">
    <source>
        <dbReference type="ARBA" id="ARBA00022475"/>
    </source>
</evidence>
<keyword evidence="3" id="KW-0813">Transport</keyword>
<organism evidence="11 12">
    <name type="scientific">Yanshouia hominis</name>
    <dbReference type="NCBI Taxonomy" id="2763673"/>
    <lineage>
        <taxon>Bacteria</taxon>
        <taxon>Bacillati</taxon>
        <taxon>Bacillota</taxon>
        <taxon>Clostridia</taxon>
        <taxon>Eubacteriales</taxon>
        <taxon>Oscillospiraceae</taxon>
        <taxon>Yanshouia</taxon>
    </lineage>
</organism>
<dbReference type="PANTHER" id="PTHR30425">
    <property type="entry name" value="PHOSPHATE TRANSPORT SYSTEM PERMEASE PROTEIN PST"/>
    <property type="match status" value="1"/>
</dbReference>
<feature type="transmembrane region" description="Helical" evidence="9">
    <location>
        <begin position="138"/>
        <end position="163"/>
    </location>
</feature>